<evidence type="ECO:0000313" key="8">
    <source>
        <dbReference type="Proteomes" id="UP001172911"/>
    </source>
</evidence>
<reference evidence="7" key="1">
    <citation type="journal article" date="2023" name="J. Hazard. Mater.">
        <title>Anaerobic biodegradation of pyrene and benzo[a]pyrene by a new sulfate-reducing Desulforamulus aquiferis strain DSA.</title>
        <authorList>
            <person name="Zhang Z."/>
            <person name="Sun J."/>
            <person name="Gong X."/>
            <person name="Wang C."/>
            <person name="Wang H."/>
        </authorList>
    </citation>
    <scope>NUCLEOTIDE SEQUENCE</scope>
    <source>
        <strain evidence="7">DSA</strain>
    </source>
</reference>
<dbReference type="Pfam" id="PF00698">
    <property type="entry name" value="Acyl_transf_1"/>
    <property type="match status" value="1"/>
</dbReference>
<dbReference type="SUPFAM" id="SSF52151">
    <property type="entry name" value="FabD/lysophospholipase-like"/>
    <property type="match status" value="1"/>
</dbReference>
<dbReference type="PANTHER" id="PTHR42681">
    <property type="entry name" value="MALONYL-COA-ACYL CARRIER PROTEIN TRANSACYLASE, MITOCHONDRIAL"/>
    <property type="match status" value="1"/>
</dbReference>
<evidence type="ECO:0000256" key="2">
    <source>
        <dbReference type="ARBA" id="ARBA00023315"/>
    </source>
</evidence>
<sequence>MSKVAFIFPGQGSQYVGMGRDLYNNFSICRETLEEADDSLGFSITRMCFEGPAEELNSTVNTQPAILAVSVAALRVLQQECGLRPQALAGHSLGEYSALVAAGAIRFADAVKVVRSRGRIMQEAAPEGSGGMAAVLGLARDKVVSCCQEASALGVVAPVNFNCPGQIVIAGEMAPLKRAMELCREAGAKRAIELAVSGPFHSQLMRPAGEKLAQVLEQVEFTEPKVPVVANVNADYLASSTAIKESLIRQVYGAVLWEDSISKMAQEDISTMVELGPGKVLCGLVKKINKEIVTSNVEDLTSLEKVLAQFKEVG</sequence>
<evidence type="ECO:0000256" key="4">
    <source>
        <dbReference type="PIRNR" id="PIRNR000446"/>
    </source>
</evidence>
<dbReference type="RefSeq" id="WP_304542319.1">
    <property type="nucleotide sequence ID" value="NZ_JARPTC010000011.1"/>
</dbReference>
<proteinExistence type="inferred from homology"/>
<comment type="caution">
    <text evidence="7">The sequence shown here is derived from an EMBL/GenBank/DDBJ whole genome shotgun (WGS) entry which is preliminary data.</text>
</comment>
<comment type="catalytic activity">
    <reaction evidence="3 4">
        <text>holo-[ACP] + malonyl-CoA = malonyl-[ACP] + CoA</text>
        <dbReference type="Rhea" id="RHEA:41792"/>
        <dbReference type="Rhea" id="RHEA-COMP:9623"/>
        <dbReference type="Rhea" id="RHEA-COMP:9685"/>
        <dbReference type="ChEBI" id="CHEBI:57287"/>
        <dbReference type="ChEBI" id="CHEBI:57384"/>
        <dbReference type="ChEBI" id="CHEBI:64479"/>
        <dbReference type="ChEBI" id="CHEBI:78449"/>
        <dbReference type="EC" id="2.3.1.39"/>
    </reaction>
</comment>
<dbReference type="InterPro" id="IPR016036">
    <property type="entry name" value="Malonyl_transacylase_ACP-bd"/>
</dbReference>
<reference evidence="7" key="2">
    <citation type="submission" date="2023-03" db="EMBL/GenBank/DDBJ databases">
        <authorList>
            <person name="Zhang Z."/>
        </authorList>
    </citation>
    <scope>NUCLEOTIDE SEQUENCE</scope>
    <source>
        <strain evidence="7">DSA</strain>
    </source>
</reference>
<dbReference type="InterPro" id="IPR024925">
    <property type="entry name" value="Malonyl_CoA-ACP_transAc"/>
</dbReference>
<dbReference type="GO" id="GO:0006633">
    <property type="term" value="P:fatty acid biosynthetic process"/>
    <property type="evidence" value="ECO:0007669"/>
    <property type="project" value="TreeGrafter"/>
</dbReference>
<dbReference type="PANTHER" id="PTHR42681:SF1">
    <property type="entry name" value="MALONYL-COA-ACYL CARRIER PROTEIN TRANSACYLASE, MITOCHONDRIAL"/>
    <property type="match status" value="1"/>
</dbReference>
<dbReference type="Proteomes" id="UP001172911">
    <property type="component" value="Unassembled WGS sequence"/>
</dbReference>
<evidence type="ECO:0000313" key="7">
    <source>
        <dbReference type="EMBL" id="MDO7787175.1"/>
    </source>
</evidence>
<dbReference type="InterPro" id="IPR001227">
    <property type="entry name" value="Ac_transferase_dom_sf"/>
</dbReference>
<dbReference type="PIRSF" id="PIRSF000446">
    <property type="entry name" value="Mct"/>
    <property type="match status" value="1"/>
</dbReference>
<evidence type="ECO:0000259" key="6">
    <source>
        <dbReference type="SMART" id="SM00827"/>
    </source>
</evidence>
<dbReference type="InterPro" id="IPR050858">
    <property type="entry name" value="Mal-CoA-ACP_Trans/PKS_FabD"/>
</dbReference>
<keyword evidence="1 4" id="KW-0808">Transferase</keyword>
<organism evidence="7 8">
    <name type="scientific">Desulforamulus aquiferis</name>
    <dbReference type="NCBI Taxonomy" id="1397668"/>
    <lineage>
        <taxon>Bacteria</taxon>
        <taxon>Bacillati</taxon>
        <taxon>Bacillota</taxon>
        <taxon>Clostridia</taxon>
        <taxon>Eubacteriales</taxon>
        <taxon>Peptococcaceae</taxon>
        <taxon>Desulforamulus</taxon>
    </lineage>
</organism>
<dbReference type="NCBIfam" id="TIGR00128">
    <property type="entry name" value="fabD"/>
    <property type="match status" value="1"/>
</dbReference>
<dbReference type="InterPro" id="IPR004410">
    <property type="entry name" value="Malonyl_CoA-ACP_transAc_FabD"/>
</dbReference>
<dbReference type="Gene3D" id="3.40.366.10">
    <property type="entry name" value="Malonyl-Coenzyme A Acyl Carrier Protein, domain 2"/>
    <property type="match status" value="1"/>
</dbReference>
<evidence type="ECO:0000256" key="5">
    <source>
        <dbReference type="PIRSR" id="PIRSR000446-1"/>
    </source>
</evidence>
<protein>
    <recommendedName>
        <fullName evidence="4">Malonyl CoA-acyl carrier protein transacylase</fullName>
        <ecNumber evidence="4">2.3.1.39</ecNumber>
    </recommendedName>
</protein>
<dbReference type="InterPro" id="IPR014043">
    <property type="entry name" value="Acyl_transferase_dom"/>
</dbReference>
<dbReference type="AlphaFoldDB" id="A0AAW7ZCC1"/>
<evidence type="ECO:0000256" key="3">
    <source>
        <dbReference type="ARBA" id="ARBA00048462"/>
    </source>
</evidence>
<feature type="active site" evidence="5">
    <location>
        <position position="92"/>
    </location>
</feature>
<dbReference type="InterPro" id="IPR016035">
    <property type="entry name" value="Acyl_Trfase/lysoPLipase"/>
</dbReference>
<dbReference type="Gene3D" id="3.30.70.250">
    <property type="entry name" value="Malonyl-CoA ACP transacylase, ACP-binding"/>
    <property type="match status" value="1"/>
</dbReference>
<feature type="active site" evidence="5">
    <location>
        <position position="201"/>
    </location>
</feature>
<evidence type="ECO:0000256" key="1">
    <source>
        <dbReference type="ARBA" id="ARBA00022679"/>
    </source>
</evidence>
<dbReference type="SUPFAM" id="SSF55048">
    <property type="entry name" value="Probable ACP-binding domain of malonyl-CoA ACP transacylase"/>
    <property type="match status" value="1"/>
</dbReference>
<gene>
    <name evidence="7" type="primary">fabD</name>
    <name evidence="7" type="ORF">P6N53_08085</name>
</gene>
<dbReference type="EMBL" id="JARPTC010000011">
    <property type="protein sequence ID" value="MDO7787175.1"/>
    <property type="molecule type" value="Genomic_DNA"/>
</dbReference>
<feature type="domain" description="Malonyl-CoA:ACP transacylase (MAT)" evidence="6">
    <location>
        <begin position="7"/>
        <end position="300"/>
    </location>
</feature>
<dbReference type="GO" id="GO:0005829">
    <property type="term" value="C:cytosol"/>
    <property type="evidence" value="ECO:0007669"/>
    <property type="project" value="TreeGrafter"/>
</dbReference>
<keyword evidence="8" id="KW-1185">Reference proteome</keyword>
<keyword evidence="2 4" id="KW-0012">Acyltransferase</keyword>
<comment type="similarity">
    <text evidence="4">Belongs to the fabD family.</text>
</comment>
<name>A0AAW7ZCC1_9FIRM</name>
<dbReference type="GO" id="GO:0004314">
    <property type="term" value="F:[acyl-carrier-protein] S-malonyltransferase activity"/>
    <property type="evidence" value="ECO:0007669"/>
    <property type="project" value="UniProtKB-EC"/>
</dbReference>
<dbReference type="SMART" id="SM00827">
    <property type="entry name" value="PKS_AT"/>
    <property type="match status" value="1"/>
</dbReference>
<dbReference type="FunFam" id="3.30.70.250:FF:000001">
    <property type="entry name" value="Malonyl CoA-acyl carrier protein transacylase"/>
    <property type="match status" value="1"/>
</dbReference>
<accession>A0AAW7ZCC1</accession>
<dbReference type="EC" id="2.3.1.39" evidence="4"/>